<dbReference type="Pfam" id="PF11181">
    <property type="entry name" value="YflT"/>
    <property type="match status" value="1"/>
</dbReference>
<protein>
    <submittedName>
        <fullName evidence="2">General stress protein</fullName>
    </submittedName>
</protein>
<evidence type="ECO:0000313" key="3">
    <source>
        <dbReference type="Proteomes" id="UP000614490"/>
    </source>
</evidence>
<dbReference type="AlphaFoldDB" id="A0A931HSX7"/>
<evidence type="ECO:0000259" key="1">
    <source>
        <dbReference type="Pfam" id="PF11181"/>
    </source>
</evidence>
<evidence type="ECO:0000313" key="2">
    <source>
        <dbReference type="EMBL" id="MBH0228891.1"/>
    </source>
</evidence>
<dbReference type="RefSeq" id="WP_197315534.1">
    <property type="nucleotide sequence ID" value="NZ_JADZSC010000001.1"/>
</dbReference>
<name>A0A931HSX7_9BACI</name>
<feature type="domain" description="General stress protein 17M-like" evidence="1">
    <location>
        <begin position="3"/>
        <end position="99"/>
    </location>
</feature>
<proteinExistence type="predicted"/>
<accession>A0A931HSX7</accession>
<dbReference type="Proteomes" id="UP000614490">
    <property type="component" value="Unassembled WGS sequence"/>
</dbReference>
<keyword evidence="3" id="KW-1185">Reference proteome</keyword>
<dbReference type="EMBL" id="JADZSC010000001">
    <property type="protein sequence ID" value="MBH0228891.1"/>
    <property type="molecule type" value="Genomic_DNA"/>
</dbReference>
<dbReference type="InterPro" id="IPR025889">
    <property type="entry name" value="GSP17M-like_dom"/>
</dbReference>
<organism evidence="2 3">
    <name type="scientific">Halobacillus yeomjeoni</name>
    <dbReference type="NCBI Taxonomy" id="311194"/>
    <lineage>
        <taxon>Bacteria</taxon>
        <taxon>Bacillati</taxon>
        <taxon>Bacillota</taxon>
        <taxon>Bacilli</taxon>
        <taxon>Bacillales</taxon>
        <taxon>Bacillaceae</taxon>
        <taxon>Halobacillus</taxon>
    </lineage>
</organism>
<comment type="caution">
    <text evidence="2">The sequence shown here is derived from an EMBL/GenBank/DDBJ whole genome shotgun (WGS) entry which is preliminary data.</text>
</comment>
<reference evidence="2 3" key="1">
    <citation type="journal article" date="2005" name="Int. J. Syst. Evol. Microbiol.">
        <title>Halobacillus yeomjeoni sp. nov., isolated from a marine solar saltern in Korea.</title>
        <authorList>
            <person name="Yoon J.H."/>
            <person name="Kang S.J."/>
            <person name="Lee C.H."/>
            <person name="Oh H.W."/>
            <person name="Oh T.K."/>
        </authorList>
    </citation>
    <scope>NUCLEOTIDE SEQUENCE [LARGE SCALE GENOMIC DNA]</scope>
    <source>
        <strain evidence="2 3">KCTC 3957</strain>
    </source>
</reference>
<sequence>MKPLVREYSNDEKLMEDVKSLKQKGIDNENIYILAHDDDRTERISSNVNANTIGLSEQDLKKVLGNIFSKQGDELRTKLQEMGLSEQEAEEYEEDMDEGKVLLIVTDADKAATLL</sequence>
<gene>
    <name evidence="2" type="ORF">H0267_01585</name>
</gene>